<evidence type="ECO:0000313" key="2">
    <source>
        <dbReference type="EMBL" id="HIV74511.1"/>
    </source>
</evidence>
<dbReference type="PRINTS" id="PR00069">
    <property type="entry name" value="ALDKETRDTASE"/>
</dbReference>
<evidence type="ECO:0000313" key="3">
    <source>
        <dbReference type="Proteomes" id="UP000823937"/>
    </source>
</evidence>
<sequence>MKKQRLGQSDIYITPLSLGAMSLGKDKQKASNMIDEAIYNGINHIDTADLYDFGENERIIGEAVKEKRHDIILTSKVGNHFNKEKKEWFWDPSPAYIHQAIDASLKRLQTDYLDLYLLHGGTIEDPIDDIIETFERLKEKGKIRAYGISSIRPNVIDAYVHRSNINAIMMQYNILDRRPEELFAKIAEKDIHVLARGPFAKGILTDQTIVQIEKKAKEGYLSYAYEQLKEVLTSISSFQKSNLATIALQYVLQQDVVRSAVFGASSMDQLNKNIAAYTSEKLPPDIYIQLQSITKQLLYEQHRL</sequence>
<dbReference type="GO" id="GO:0016491">
    <property type="term" value="F:oxidoreductase activity"/>
    <property type="evidence" value="ECO:0007669"/>
    <property type="project" value="InterPro"/>
</dbReference>
<dbReference type="InterPro" id="IPR036812">
    <property type="entry name" value="NAD(P)_OxRdtase_dom_sf"/>
</dbReference>
<comment type="caution">
    <text evidence="2">The sequence shown here is derived from an EMBL/GenBank/DDBJ whole genome shotgun (WGS) entry which is preliminary data.</text>
</comment>
<protein>
    <submittedName>
        <fullName evidence="2">Aldo/keto reductase</fullName>
    </submittedName>
</protein>
<proteinExistence type="predicted"/>
<dbReference type="InterPro" id="IPR023210">
    <property type="entry name" value="NADP_OxRdtase_dom"/>
</dbReference>
<dbReference type="InterPro" id="IPR053135">
    <property type="entry name" value="AKR2_Oxidoreductase"/>
</dbReference>
<accession>A0A9D1PMG6</accession>
<evidence type="ECO:0000259" key="1">
    <source>
        <dbReference type="Pfam" id="PF00248"/>
    </source>
</evidence>
<reference evidence="2" key="1">
    <citation type="journal article" date="2021" name="PeerJ">
        <title>Extensive microbial diversity within the chicken gut microbiome revealed by metagenomics and culture.</title>
        <authorList>
            <person name="Gilroy R."/>
            <person name="Ravi A."/>
            <person name="Getino M."/>
            <person name="Pursley I."/>
            <person name="Horton D.L."/>
            <person name="Alikhan N.F."/>
            <person name="Baker D."/>
            <person name="Gharbi K."/>
            <person name="Hall N."/>
            <person name="Watson M."/>
            <person name="Adriaenssens E.M."/>
            <person name="Foster-Nyarko E."/>
            <person name="Jarju S."/>
            <person name="Secka A."/>
            <person name="Antonio M."/>
            <person name="Oren A."/>
            <person name="Chaudhuri R.R."/>
            <person name="La Ragione R."/>
            <person name="Hildebrand F."/>
            <person name="Pallen M.J."/>
        </authorList>
    </citation>
    <scope>NUCLEOTIDE SEQUENCE</scope>
    <source>
        <strain evidence="2">CHK169-2315</strain>
    </source>
</reference>
<organism evidence="2 3">
    <name type="scientific">Candidatus Pseudogracilibacillus intestinigallinarum</name>
    <dbReference type="NCBI Taxonomy" id="2838742"/>
    <lineage>
        <taxon>Bacteria</taxon>
        <taxon>Bacillati</taxon>
        <taxon>Bacillota</taxon>
        <taxon>Bacilli</taxon>
        <taxon>Bacillales</taxon>
        <taxon>Bacillaceae</taxon>
        <taxon>Pseudogracilibacillus</taxon>
    </lineage>
</organism>
<dbReference type="Proteomes" id="UP000823937">
    <property type="component" value="Unassembled WGS sequence"/>
</dbReference>
<gene>
    <name evidence="2" type="ORF">H9895_05435</name>
</gene>
<dbReference type="SUPFAM" id="SSF51430">
    <property type="entry name" value="NAD(P)-linked oxidoreductase"/>
    <property type="match status" value="1"/>
</dbReference>
<dbReference type="EMBL" id="DXHX01000080">
    <property type="protein sequence ID" value="HIV74511.1"/>
    <property type="molecule type" value="Genomic_DNA"/>
</dbReference>
<dbReference type="Pfam" id="PF00248">
    <property type="entry name" value="Aldo_ket_red"/>
    <property type="match status" value="1"/>
</dbReference>
<feature type="domain" description="NADP-dependent oxidoreductase" evidence="1">
    <location>
        <begin position="15"/>
        <end position="293"/>
    </location>
</feature>
<dbReference type="Gene3D" id="3.20.20.100">
    <property type="entry name" value="NADP-dependent oxidoreductase domain"/>
    <property type="match status" value="1"/>
</dbReference>
<dbReference type="InterPro" id="IPR020471">
    <property type="entry name" value="AKR"/>
</dbReference>
<dbReference type="PANTHER" id="PTHR43312">
    <property type="entry name" value="D-THREO-ALDOSE 1-DEHYDROGENASE"/>
    <property type="match status" value="1"/>
</dbReference>
<name>A0A9D1PMG6_9BACI</name>
<dbReference type="CDD" id="cd19086">
    <property type="entry name" value="AKR_AKR11C1"/>
    <property type="match status" value="1"/>
</dbReference>
<dbReference type="PANTHER" id="PTHR43312:SF1">
    <property type="entry name" value="NADP-DEPENDENT OXIDOREDUCTASE DOMAIN-CONTAINING PROTEIN"/>
    <property type="match status" value="1"/>
</dbReference>
<reference evidence="2" key="2">
    <citation type="submission" date="2021-04" db="EMBL/GenBank/DDBJ databases">
        <authorList>
            <person name="Gilroy R."/>
        </authorList>
    </citation>
    <scope>NUCLEOTIDE SEQUENCE</scope>
    <source>
        <strain evidence="2">CHK169-2315</strain>
    </source>
</reference>
<dbReference type="AlphaFoldDB" id="A0A9D1PMG6"/>